<keyword evidence="2" id="KW-0560">Oxidoreductase</keyword>
<sequence>MATHAEFNNTTAATEVAATFGSQIKGRTVVITGISPEGIGAATALAVASQEPANLILASRTESKLATVVSDISEKYPAVPIKSIILDLASSDSIKSAAAEINSVADHIDVLINNAGLTLKSRQPVKTPGGTTVDLQFSINHLGTFLFTSLLLPKVIAAGANAPKGSTRVVNVGSHAHRLSPIRFSDYALYRAPYDVPEAERPPTGVSDAMIRSIDGYPGFIGYGQSKTANILHAMELKRRLEKAGANAIAVAVHPGTIDTGLSRDLDEGGRKAIEGTAVNGVFKTLDQGAATTIVGAFDPKLAEVEVEGPLYLADCQYRTVLGAHAADPVAAERLWAETEKMLEITCL</sequence>
<dbReference type="InterPro" id="IPR036291">
    <property type="entry name" value="NAD(P)-bd_dom_sf"/>
</dbReference>
<reference evidence="3" key="1">
    <citation type="submission" date="2018-03" db="EMBL/GenBank/DDBJ databases">
        <authorList>
            <person name="Guldener U."/>
        </authorList>
    </citation>
    <scope>NUCLEOTIDE SEQUENCE</scope>
</reference>
<dbReference type="SUPFAM" id="SSF51735">
    <property type="entry name" value="NAD(P)-binding Rossmann-fold domains"/>
    <property type="match status" value="1"/>
</dbReference>
<evidence type="ECO:0000256" key="1">
    <source>
        <dbReference type="ARBA" id="ARBA00006484"/>
    </source>
</evidence>
<dbReference type="EMBL" id="ONZQ02000015">
    <property type="protein sequence ID" value="SPO06223.1"/>
    <property type="molecule type" value="Genomic_DNA"/>
</dbReference>
<keyword evidence="4" id="KW-1185">Reference proteome</keyword>
<dbReference type="GO" id="GO:0016491">
    <property type="term" value="F:oxidoreductase activity"/>
    <property type="evidence" value="ECO:0007669"/>
    <property type="project" value="UniProtKB-KW"/>
</dbReference>
<evidence type="ECO:0000256" key="2">
    <source>
        <dbReference type="ARBA" id="ARBA00023002"/>
    </source>
</evidence>
<gene>
    <name evidence="3" type="ORF">DNG_08912</name>
</gene>
<comment type="caution">
    <text evidence="3">The sequence shown here is derived from an EMBL/GenBank/DDBJ whole genome shotgun (WGS) entry which is preliminary data.</text>
</comment>
<protein>
    <submittedName>
        <fullName evidence="3">Related to short-chain dehydrogenase</fullName>
    </submittedName>
</protein>
<proteinExistence type="inferred from homology"/>
<dbReference type="Pfam" id="PF00106">
    <property type="entry name" value="adh_short"/>
    <property type="match status" value="1"/>
</dbReference>
<dbReference type="AlphaFoldDB" id="A0AAE8SYZ1"/>
<evidence type="ECO:0000313" key="4">
    <source>
        <dbReference type="Proteomes" id="UP001187682"/>
    </source>
</evidence>
<accession>A0AAE8SYZ1</accession>
<name>A0AAE8SYZ1_9PEZI</name>
<dbReference type="PANTHER" id="PTHR24320:SF283">
    <property type="entry name" value="RETINOL DEHYDROGENASE 11"/>
    <property type="match status" value="1"/>
</dbReference>
<dbReference type="Proteomes" id="UP001187682">
    <property type="component" value="Unassembled WGS sequence"/>
</dbReference>
<dbReference type="PANTHER" id="PTHR24320">
    <property type="entry name" value="RETINOL DEHYDROGENASE"/>
    <property type="match status" value="1"/>
</dbReference>
<dbReference type="Gene3D" id="3.40.50.720">
    <property type="entry name" value="NAD(P)-binding Rossmann-like Domain"/>
    <property type="match status" value="1"/>
</dbReference>
<evidence type="ECO:0000313" key="3">
    <source>
        <dbReference type="EMBL" id="SPO06223.1"/>
    </source>
</evidence>
<comment type="similarity">
    <text evidence="1">Belongs to the short-chain dehydrogenases/reductases (SDR) family.</text>
</comment>
<organism evidence="3 4">
    <name type="scientific">Cephalotrichum gorgonifer</name>
    <dbReference type="NCBI Taxonomy" id="2041049"/>
    <lineage>
        <taxon>Eukaryota</taxon>
        <taxon>Fungi</taxon>
        <taxon>Dikarya</taxon>
        <taxon>Ascomycota</taxon>
        <taxon>Pezizomycotina</taxon>
        <taxon>Sordariomycetes</taxon>
        <taxon>Hypocreomycetidae</taxon>
        <taxon>Microascales</taxon>
        <taxon>Microascaceae</taxon>
        <taxon>Cephalotrichum</taxon>
    </lineage>
</organism>
<dbReference type="InterPro" id="IPR002347">
    <property type="entry name" value="SDR_fam"/>
</dbReference>
<dbReference type="PRINTS" id="PR00081">
    <property type="entry name" value="GDHRDH"/>
</dbReference>